<feature type="transmembrane region" description="Helical" evidence="1">
    <location>
        <begin position="6"/>
        <end position="23"/>
    </location>
</feature>
<sequence>MFYFYFFGIAFFILSLYLLYRCGSMSHFQTPSNICKILNQVGFA</sequence>
<organism evidence="2 3">
    <name type="scientific">Penstemon smallii</name>
    <dbReference type="NCBI Taxonomy" id="265156"/>
    <lineage>
        <taxon>Eukaryota</taxon>
        <taxon>Viridiplantae</taxon>
        <taxon>Streptophyta</taxon>
        <taxon>Embryophyta</taxon>
        <taxon>Tracheophyta</taxon>
        <taxon>Spermatophyta</taxon>
        <taxon>Magnoliopsida</taxon>
        <taxon>eudicotyledons</taxon>
        <taxon>Gunneridae</taxon>
        <taxon>Pentapetalae</taxon>
        <taxon>asterids</taxon>
        <taxon>lamiids</taxon>
        <taxon>Lamiales</taxon>
        <taxon>Plantaginaceae</taxon>
        <taxon>Cheloneae</taxon>
        <taxon>Penstemon</taxon>
    </lineage>
</organism>
<dbReference type="Proteomes" id="UP001634393">
    <property type="component" value="Unassembled WGS sequence"/>
</dbReference>
<keyword evidence="3" id="KW-1185">Reference proteome</keyword>
<accession>A0ABD3TB79</accession>
<evidence type="ECO:0008006" key="4">
    <source>
        <dbReference type="Google" id="ProtNLM"/>
    </source>
</evidence>
<dbReference type="EMBL" id="JBJXBP010000004">
    <property type="protein sequence ID" value="KAL3833785.1"/>
    <property type="molecule type" value="Genomic_DNA"/>
</dbReference>
<dbReference type="AlphaFoldDB" id="A0ABD3TB79"/>
<evidence type="ECO:0000313" key="2">
    <source>
        <dbReference type="EMBL" id="KAL3833785.1"/>
    </source>
</evidence>
<reference evidence="2 3" key="1">
    <citation type="submission" date="2024-12" db="EMBL/GenBank/DDBJ databases">
        <title>The unique morphological basis and parallel evolutionary history of personate flowers in Penstemon.</title>
        <authorList>
            <person name="Depatie T.H."/>
            <person name="Wessinger C.A."/>
        </authorList>
    </citation>
    <scope>NUCLEOTIDE SEQUENCE [LARGE SCALE GENOMIC DNA]</scope>
    <source>
        <strain evidence="2">WTNN_2</strain>
        <tissue evidence="2">Leaf</tissue>
    </source>
</reference>
<keyword evidence="1" id="KW-0472">Membrane</keyword>
<evidence type="ECO:0000313" key="3">
    <source>
        <dbReference type="Proteomes" id="UP001634393"/>
    </source>
</evidence>
<comment type="caution">
    <text evidence="2">The sequence shown here is derived from an EMBL/GenBank/DDBJ whole genome shotgun (WGS) entry which is preliminary data.</text>
</comment>
<name>A0ABD3TB79_9LAMI</name>
<proteinExistence type="predicted"/>
<keyword evidence="1" id="KW-0812">Transmembrane</keyword>
<keyword evidence="1" id="KW-1133">Transmembrane helix</keyword>
<evidence type="ECO:0000256" key="1">
    <source>
        <dbReference type="SAM" id="Phobius"/>
    </source>
</evidence>
<gene>
    <name evidence="2" type="ORF">ACJIZ3_008521</name>
</gene>
<protein>
    <recommendedName>
        <fullName evidence="4">ATP synthase F0 subunit 8</fullName>
    </recommendedName>
</protein>